<dbReference type="AlphaFoldDB" id="H2J8G7"/>
<evidence type="ECO:0000313" key="2">
    <source>
        <dbReference type="Proteomes" id="UP000007161"/>
    </source>
</evidence>
<reference evidence="1 2" key="1">
    <citation type="journal article" date="2012" name="J. Bacteriol.">
        <title>Complete Genome Sequence of the Thermophilic, Piezophilic, Heterotrophic Bacterium Marinitoga piezophila KA3.</title>
        <authorList>
            <person name="Lucas S."/>
            <person name="Han J."/>
            <person name="Lapidus A."/>
            <person name="Cheng J.F."/>
            <person name="Goodwin L.A."/>
            <person name="Pitluck S."/>
            <person name="Peters L."/>
            <person name="Mikhailova N."/>
            <person name="Teshima H."/>
            <person name="Detter J.C."/>
            <person name="Han C."/>
            <person name="Tapia R."/>
            <person name="Land M."/>
            <person name="Hauser L."/>
            <person name="Kyrpides N.C."/>
            <person name="Ivanova N."/>
            <person name="Pagani I."/>
            <person name="Vannier P."/>
            <person name="Oger P."/>
            <person name="Bartlett D.H."/>
            <person name="Noll K.M."/>
            <person name="Woyke T."/>
            <person name="Jebbar M."/>
        </authorList>
    </citation>
    <scope>NUCLEOTIDE SEQUENCE [LARGE SCALE GENOMIC DNA]</scope>
    <source>
        <strain evidence="2">DSM 14283 / JCM 11233 / KA3</strain>
        <plasmid evidence="1 2">pMARPI01</plasmid>
    </source>
</reference>
<dbReference type="OrthoDB" id="9942051at2"/>
<geneLocation type="plasmid" evidence="1 2">
    <name>pMARPI01</name>
</geneLocation>
<protein>
    <submittedName>
        <fullName evidence="1">Uncharacterized protein</fullName>
    </submittedName>
</protein>
<dbReference type="HOGENOM" id="CLU_2180690_0_0_0"/>
<dbReference type="KEGG" id="mpz:Marpi_2125"/>
<evidence type="ECO:0000313" key="1">
    <source>
        <dbReference type="EMBL" id="AEX86498.1"/>
    </source>
</evidence>
<gene>
    <name evidence="1" type="ordered locus">Marpi_2125</name>
</gene>
<keyword evidence="1" id="KW-0614">Plasmid</keyword>
<name>H2J8G7_MARPK</name>
<dbReference type="EMBL" id="CP003258">
    <property type="protein sequence ID" value="AEX86498.1"/>
    <property type="molecule type" value="Genomic_DNA"/>
</dbReference>
<dbReference type="RefSeq" id="WP_014293688.1">
    <property type="nucleotide sequence ID" value="NC_016748.1"/>
</dbReference>
<organism evidence="1 2">
    <name type="scientific">Marinitoga piezophila (strain DSM 14283 / JCM 11233 / KA3)</name>
    <dbReference type="NCBI Taxonomy" id="443254"/>
    <lineage>
        <taxon>Bacteria</taxon>
        <taxon>Thermotogati</taxon>
        <taxon>Thermotogota</taxon>
        <taxon>Thermotogae</taxon>
        <taxon>Petrotogales</taxon>
        <taxon>Petrotogaceae</taxon>
        <taxon>Marinitoga</taxon>
    </lineage>
</organism>
<sequence length="109" mass="13163">MVFEIIFRVDPKKYGLKKTDLINGHERKEKYFNSLTKVVDEILDYSYYYSKDKEYEEIFIEGRLQHARSIKLDKVRSVLYRQFFNDGIIGFNQSGEIEDVYLEKVLFEE</sequence>
<keyword evidence="2" id="KW-1185">Reference proteome</keyword>
<reference evidence="2" key="2">
    <citation type="submission" date="2012-01" db="EMBL/GenBank/DDBJ databases">
        <title>Complete sequence of plasmid of Marinitoga piezophila KA3.</title>
        <authorList>
            <person name="Lucas S."/>
            <person name="Han J."/>
            <person name="Lapidus A."/>
            <person name="Cheng J.-F."/>
            <person name="Goodwin L."/>
            <person name="Pitluck S."/>
            <person name="Peters L."/>
            <person name="Mikhailova N."/>
            <person name="Teshima H."/>
            <person name="Detter J.C."/>
            <person name="Han C."/>
            <person name="Tapia R."/>
            <person name="Land M."/>
            <person name="Hauser L."/>
            <person name="Kyrpides N."/>
            <person name="Ivanova N."/>
            <person name="Pagani I."/>
            <person name="Jebbar M."/>
            <person name="Vannier P."/>
            <person name="Oger P."/>
            <person name="Cario A."/>
            <person name="Bartlett D."/>
            <person name="Noll K.M."/>
            <person name="Woyke T."/>
        </authorList>
    </citation>
    <scope>NUCLEOTIDE SEQUENCE [LARGE SCALE GENOMIC DNA]</scope>
    <source>
        <strain evidence="2">DSM 14283 / JCM 11233 / KA3</strain>
        <plasmid evidence="2">pMARPI01</plasmid>
    </source>
</reference>
<proteinExistence type="predicted"/>
<accession>H2J8G7</accession>
<dbReference type="Proteomes" id="UP000007161">
    <property type="component" value="Plasmid pMARPI01"/>
</dbReference>